<dbReference type="InterPro" id="IPR036249">
    <property type="entry name" value="Thioredoxin-like_sf"/>
</dbReference>
<name>A0A7V0T7S9_UNCW3</name>
<sequence>MKVQVLGIGCARCQELEKRVRDTLAEMNLAAEVEHVKDLKTIAAMGVLMTPGLMIDGKVVAQGKIPSKEDLKKLLSGGQ</sequence>
<evidence type="ECO:0000259" key="3">
    <source>
        <dbReference type="Pfam" id="PF13192"/>
    </source>
</evidence>
<protein>
    <submittedName>
        <fullName evidence="4">Thioredoxin family protein</fullName>
    </submittedName>
</protein>
<dbReference type="Gene3D" id="3.40.30.10">
    <property type="entry name" value="Glutaredoxin"/>
    <property type="match status" value="1"/>
</dbReference>
<evidence type="ECO:0000313" key="4">
    <source>
        <dbReference type="EMBL" id="HDR00557.1"/>
    </source>
</evidence>
<dbReference type="AlphaFoldDB" id="A0A7V0T7S9"/>
<accession>A0A7V0T7S9</accession>
<dbReference type="SUPFAM" id="SSF52833">
    <property type="entry name" value="Thioredoxin-like"/>
    <property type="match status" value="1"/>
</dbReference>
<reference evidence="4" key="1">
    <citation type="journal article" date="2020" name="mSystems">
        <title>Genome- and Community-Level Interaction Insights into Carbon Utilization and Element Cycling Functions of Hydrothermarchaeota in Hydrothermal Sediment.</title>
        <authorList>
            <person name="Zhou Z."/>
            <person name="Liu Y."/>
            <person name="Xu W."/>
            <person name="Pan J."/>
            <person name="Luo Z.H."/>
            <person name="Li M."/>
        </authorList>
    </citation>
    <scope>NUCLEOTIDE SEQUENCE [LARGE SCALE GENOMIC DNA]</scope>
    <source>
        <strain evidence="4">SpSt-1182</strain>
    </source>
</reference>
<evidence type="ECO:0000256" key="1">
    <source>
        <dbReference type="PIRSR" id="PIRSR037031-50"/>
    </source>
</evidence>
<dbReference type="Pfam" id="PF13192">
    <property type="entry name" value="Thioredoxin_3"/>
    <property type="match status" value="1"/>
</dbReference>
<proteinExistence type="predicted"/>
<evidence type="ECO:0000256" key="2">
    <source>
        <dbReference type="PIRSR" id="PIRSR037031-51"/>
    </source>
</evidence>
<keyword evidence="2" id="KW-1015">Disulfide bond</keyword>
<dbReference type="NCBIfam" id="TIGR00412">
    <property type="entry name" value="redox_disulf_2"/>
    <property type="match status" value="1"/>
</dbReference>
<feature type="domain" description="Thioredoxin-like fold" evidence="3">
    <location>
        <begin position="1"/>
        <end position="75"/>
    </location>
</feature>
<keyword evidence="2" id="KW-0676">Redox-active center</keyword>
<feature type="disulfide bond" description="Redox-active" evidence="2">
    <location>
        <begin position="10"/>
        <end position="13"/>
    </location>
</feature>
<gene>
    <name evidence="4" type="ORF">ENN51_09790</name>
</gene>
<dbReference type="PANTHER" id="PTHR36450:SF1">
    <property type="entry name" value="THIOREDOXIN"/>
    <property type="match status" value="1"/>
</dbReference>
<comment type="caution">
    <text evidence="4">The sequence shown here is derived from an EMBL/GenBank/DDBJ whole genome shotgun (WGS) entry which is preliminary data.</text>
</comment>
<dbReference type="InterPro" id="IPR012336">
    <property type="entry name" value="Thioredoxin-like_fold"/>
</dbReference>
<feature type="active site" description="Nucleophile" evidence="1">
    <location>
        <position position="10"/>
    </location>
</feature>
<dbReference type="Proteomes" id="UP000885672">
    <property type="component" value="Unassembled WGS sequence"/>
</dbReference>
<dbReference type="EMBL" id="DSBX01000377">
    <property type="protein sequence ID" value="HDR00557.1"/>
    <property type="molecule type" value="Genomic_DNA"/>
</dbReference>
<dbReference type="PANTHER" id="PTHR36450">
    <property type="entry name" value="THIOREDOXIN"/>
    <property type="match status" value="1"/>
</dbReference>
<dbReference type="PIRSF" id="PIRSF037031">
    <property type="entry name" value="Redox_disulphide_2"/>
    <property type="match status" value="1"/>
</dbReference>
<organism evidence="4">
    <name type="scientific">candidate division WOR-3 bacterium</name>
    <dbReference type="NCBI Taxonomy" id="2052148"/>
    <lineage>
        <taxon>Bacteria</taxon>
        <taxon>Bacteria division WOR-3</taxon>
    </lineage>
</organism>
<feature type="active site" description="Nucleophile" evidence="1">
    <location>
        <position position="13"/>
    </location>
</feature>
<dbReference type="InterPro" id="IPR005243">
    <property type="entry name" value="THIRX-like_proc"/>
</dbReference>